<dbReference type="RefSeq" id="XP_025550034.1">
    <property type="nucleotide sequence ID" value="XM_025697111.1"/>
</dbReference>
<dbReference type="OrthoDB" id="4504507at2759"/>
<protein>
    <submittedName>
        <fullName evidence="2">Uncharacterized protein</fullName>
    </submittedName>
</protein>
<dbReference type="GeneID" id="37201400"/>
<dbReference type="AlphaFoldDB" id="A0A395HSX2"/>
<gene>
    <name evidence="2" type="ORF">BO97DRAFT_426122</name>
</gene>
<feature type="region of interest" description="Disordered" evidence="1">
    <location>
        <begin position="420"/>
        <end position="526"/>
    </location>
</feature>
<accession>A0A395HSX2</accession>
<feature type="compositionally biased region" description="Basic and acidic residues" evidence="1">
    <location>
        <begin position="89"/>
        <end position="98"/>
    </location>
</feature>
<feature type="compositionally biased region" description="Polar residues" evidence="1">
    <location>
        <begin position="490"/>
        <end position="500"/>
    </location>
</feature>
<dbReference type="Proteomes" id="UP000248961">
    <property type="component" value="Unassembled WGS sequence"/>
</dbReference>
<evidence type="ECO:0000313" key="3">
    <source>
        <dbReference type="Proteomes" id="UP000248961"/>
    </source>
</evidence>
<feature type="compositionally biased region" description="Polar residues" evidence="1">
    <location>
        <begin position="512"/>
        <end position="526"/>
    </location>
</feature>
<sequence>MADRPPRQAGGLLPPSSPAWRYDAVNGKPLNPEPRELPGLNVNIYFGRRNNRPRWLITPVPSIDISDGGPLGEKGPQENSPDSQSPKTNDTDDPRRPEVLCWKFDPPPEQQNDQELYRHAYSTLQEALKVPSFKEEARAYIRRLYPNETAQIEDPLPRLPTFPNPRPPLKRQSPIPGTGGPKYNWYDRPMLFSKVGSAVSAGNSVTTIRDEASVAPTPEEGIPLSADLRMAANQSPLPPIPLEGVDEDVVLKGGLHRDPKLALIDDTGQIKFMHPPKEEPFQPATTKEVPRPVTVQGIGKYEQESVGAQTHANGQSTTDKENNPLKQTANPGDKRGRGIGRGIGEGGGKETHSRVPTPSFADPRLDEKRKLSWERDGYIEEEVQAKVRYLRENRELYYPNRIFRRMRMWSGCDRDRSTIGINGQIDQLPPFPGKLMVADSEASPSHKRKRGRAPATTKKSRAAAAKEKTRAPKRATKKKAAKSTTPPADDTTQLGSSPKTATRPRRSKRISGRSQSGTKQSASRGH</sequence>
<dbReference type="EMBL" id="KZ824292">
    <property type="protein sequence ID" value="RAL10880.1"/>
    <property type="molecule type" value="Genomic_DNA"/>
</dbReference>
<name>A0A395HSX2_ASPHC</name>
<feature type="compositionally biased region" description="Pro residues" evidence="1">
    <location>
        <begin position="157"/>
        <end position="167"/>
    </location>
</feature>
<feature type="region of interest" description="Disordered" evidence="1">
    <location>
        <begin position="153"/>
        <end position="180"/>
    </location>
</feature>
<feature type="compositionally biased region" description="Polar residues" evidence="1">
    <location>
        <begin position="306"/>
        <end position="317"/>
    </location>
</feature>
<organism evidence="2 3">
    <name type="scientific">Aspergillus homomorphus (strain CBS 101889)</name>
    <dbReference type="NCBI Taxonomy" id="1450537"/>
    <lineage>
        <taxon>Eukaryota</taxon>
        <taxon>Fungi</taxon>
        <taxon>Dikarya</taxon>
        <taxon>Ascomycota</taxon>
        <taxon>Pezizomycotina</taxon>
        <taxon>Eurotiomycetes</taxon>
        <taxon>Eurotiomycetidae</taxon>
        <taxon>Eurotiales</taxon>
        <taxon>Aspergillaceae</taxon>
        <taxon>Aspergillus</taxon>
        <taxon>Aspergillus subgen. Circumdati</taxon>
    </lineage>
</organism>
<feature type="compositionally biased region" description="Basic residues" evidence="1">
    <location>
        <begin position="502"/>
        <end position="511"/>
    </location>
</feature>
<dbReference type="VEuPathDB" id="FungiDB:BO97DRAFT_426122"/>
<feature type="compositionally biased region" description="Basic residues" evidence="1">
    <location>
        <begin position="471"/>
        <end position="481"/>
    </location>
</feature>
<feature type="compositionally biased region" description="Polar residues" evidence="1">
    <location>
        <begin position="77"/>
        <end position="88"/>
    </location>
</feature>
<feature type="region of interest" description="Disordered" evidence="1">
    <location>
        <begin position="1"/>
        <end position="40"/>
    </location>
</feature>
<keyword evidence="3" id="KW-1185">Reference proteome</keyword>
<feature type="region of interest" description="Disordered" evidence="1">
    <location>
        <begin position="60"/>
        <end position="111"/>
    </location>
</feature>
<proteinExistence type="predicted"/>
<evidence type="ECO:0000256" key="1">
    <source>
        <dbReference type="SAM" id="MobiDB-lite"/>
    </source>
</evidence>
<reference evidence="2 3" key="1">
    <citation type="submission" date="2018-02" db="EMBL/GenBank/DDBJ databases">
        <title>The genomes of Aspergillus section Nigri reveals drivers in fungal speciation.</title>
        <authorList>
            <consortium name="DOE Joint Genome Institute"/>
            <person name="Vesth T.C."/>
            <person name="Nybo J."/>
            <person name="Theobald S."/>
            <person name="Brandl J."/>
            <person name="Frisvad J.C."/>
            <person name="Nielsen K.F."/>
            <person name="Lyhne E.K."/>
            <person name="Kogle M.E."/>
            <person name="Kuo A."/>
            <person name="Riley R."/>
            <person name="Clum A."/>
            <person name="Nolan M."/>
            <person name="Lipzen A."/>
            <person name="Salamov A."/>
            <person name="Henrissat B."/>
            <person name="Wiebenga A."/>
            <person name="De vries R.P."/>
            <person name="Grigoriev I.V."/>
            <person name="Mortensen U.H."/>
            <person name="Andersen M.R."/>
            <person name="Baker S.E."/>
        </authorList>
    </citation>
    <scope>NUCLEOTIDE SEQUENCE [LARGE SCALE GENOMIC DNA]</scope>
    <source>
        <strain evidence="2 3">CBS 101889</strain>
    </source>
</reference>
<evidence type="ECO:0000313" key="2">
    <source>
        <dbReference type="EMBL" id="RAL10880.1"/>
    </source>
</evidence>
<feature type="region of interest" description="Disordered" evidence="1">
    <location>
        <begin position="301"/>
        <end position="363"/>
    </location>
</feature>